<sequence length="72" mass="7614">MLNWIDGLSKGDLPGVSISAINPSDPSVSQNGSIPLLPRSVIVYNTFSIPSDPKTKTRQLSGQGWNGFSAVV</sequence>
<accession>A0A1E5NA99</accession>
<dbReference type="Proteomes" id="UP000095247">
    <property type="component" value="Unassembled WGS sequence"/>
</dbReference>
<dbReference type="EMBL" id="MDCO01000015">
    <property type="protein sequence ID" value="OEJ13096.1"/>
    <property type="molecule type" value="Genomic_DNA"/>
</dbReference>
<reference evidence="1 2" key="1">
    <citation type="submission" date="2016-08" db="EMBL/GenBank/DDBJ databases">
        <title>Characterization and recognition of Brachyspira hampsonii sp. nov., a novel intestinal spirochete that is pathogenic to pigs.</title>
        <authorList>
            <person name="Mirajkar N."/>
            <person name="La T."/>
            <person name="Phillips N."/>
            <person name="Hampson D."/>
            <person name="Gebhart C."/>
        </authorList>
    </citation>
    <scope>NUCLEOTIDE SEQUENCE [LARGE SCALE GENOMIC DNA]</scope>
    <source>
        <strain evidence="1 2">P280/1</strain>
    </source>
</reference>
<name>A0A1E5NA99_9SPIR</name>
<gene>
    <name evidence="1" type="ORF">BFL38_00590</name>
</gene>
<dbReference type="AlphaFoldDB" id="A0A1E5NA99"/>
<dbReference type="RefSeq" id="WP_069727687.1">
    <property type="nucleotide sequence ID" value="NZ_MDCO01000015.1"/>
</dbReference>
<comment type="caution">
    <text evidence="1">The sequence shown here is derived from an EMBL/GenBank/DDBJ whole genome shotgun (WGS) entry which is preliminary data.</text>
</comment>
<protein>
    <submittedName>
        <fullName evidence="1">Uncharacterized protein</fullName>
    </submittedName>
</protein>
<evidence type="ECO:0000313" key="2">
    <source>
        <dbReference type="Proteomes" id="UP000095247"/>
    </source>
</evidence>
<evidence type="ECO:0000313" key="1">
    <source>
        <dbReference type="EMBL" id="OEJ13096.1"/>
    </source>
</evidence>
<proteinExistence type="predicted"/>
<organism evidence="1 2">
    <name type="scientific">Brachyspira hampsonii</name>
    <dbReference type="NCBI Taxonomy" id="1287055"/>
    <lineage>
        <taxon>Bacteria</taxon>
        <taxon>Pseudomonadati</taxon>
        <taxon>Spirochaetota</taxon>
        <taxon>Spirochaetia</taxon>
        <taxon>Brachyspirales</taxon>
        <taxon>Brachyspiraceae</taxon>
        <taxon>Brachyspira</taxon>
    </lineage>
</organism>